<dbReference type="SMART" id="SM00066">
    <property type="entry name" value="GAL4"/>
    <property type="match status" value="1"/>
</dbReference>
<dbReference type="Gene3D" id="4.10.240.10">
    <property type="entry name" value="Zn(2)-C6 fungal-type DNA-binding domain"/>
    <property type="match status" value="1"/>
</dbReference>
<feature type="compositionally biased region" description="Polar residues" evidence="4">
    <location>
        <begin position="579"/>
        <end position="616"/>
    </location>
</feature>
<protein>
    <recommendedName>
        <fullName evidence="5">Zn(2)-C6 fungal-type domain-containing protein</fullName>
    </recommendedName>
</protein>
<comment type="caution">
    <text evidence="6">The sequence shown here is derived from an EMBL/GenBank/DDBJ whole genome shotgun (WGS) entry which is preliminary data.</text>
</comment>
<feature type="region of interest" description="Disordered" evidence="4">
    <location>
        <begin position="578"/>
        <end position="621"/>
    </location>
</feature>
<dbReference type="GO" id="GO:0003677">
    <property type="term" value="F:DNA binding"/>
    <property type="evidence" value="ECO:0007669"/>
    <property type="project" value="InterPro"/>
</dbReference>
<dbReference type="InterPro" id="IPR007219">
    <property type="entry name" value="XnlR_reg_dom"/>
</dbReference>
<dbReference type="InParanoid" id="A0A5J5ET26"/>
<dbReference type="OrthoDB" id="5344325at2759"/>
<dbReference type="PROSITE" id="PS50048">
    <property type="entry name" value="ZN2_CY6_FUNGAL_2"/>
    <property type="match status" value="1"/>
</dbReference>
<dbReference type="PROSITE" id="PS00463">
    <property type="entry name" value="ZN2_CY6_FUNGAL_1"/>
    <property type="match status" value="1"/>
</dbReference>
<dbReference type="PANTHER" id="PTHR31001:SF87">
    <property type="entry name" value="COL-21"/>
    <property type="match status" value="1"/>
</dbReference>
<organism evidence="6 7">
    <name type="scientific">Sphaerosporella brunnea</name>
    <dbReference type="NCBI Taxonomy" id="1250544"/>
    <lineage>
        <taxon>Eukaryota</taxon>
        <taxon>Fungi</taxon>
        <taxon>Dikarya</taxon>
        <taxon>Ascomycota</taxon>
        <taxon>Pezizomycotina</taxon>
        <taxon>Pezizomycetes</taxon>
        <taxon>Pezizales</taxon>
        <taxon>Pyronemataceae</taxon>
        <taxon>Sphaerosporella</taxon>
    </lineage>
</organism>
<dbReference type="CDD" id="cd12148">
    <property type="entry name" value="fungal_TF_MHR"/>
    <property type="match status" value="1"/>
</dbReference>
<evidence type="ECO:0000256" key="4">
    <source>
        <dbReference type="SAM" id="MobiDB-lite"/>
    </source>
</evidence>
<dbReference type="InterPro" id="IPR001138">
    <property type="entry name" value="Zn2Cys6_DnaBD"/>
</dbReference>
<name>A0A5J5ET26_9PEZI</name>
<dbReference type="SMART" id="SM00906">
    <property type="entry name" value="Fungal_trans"/>
    <property type="match status" value="1"/>
</dbReference>
<dbReference type="InterPro" id="IPR050613">
    <property type="entry name" value="Sec_Metabolite_Reg"/>
</dbReference>
<dbReference type="GO" id="GO:0005634">
    <property type="term" value="C:nucleus"/>
    <property type="evidence" value="ECO:0007669"/>
    <property type="project" value="UniProtKB-SubCell"/>
</dbReference>
<feature type="region of interest" description="Disordered" evidence="4">
    <location>
        <begin position="51"/>
        <end position="70"/>
    </location>
</feature>
<dbReference type="InterPro" id="IPR036864">
    <property type="entry name" value="Zn2-C6_fun-type_DNA-bd_sf"/>
</dbReference>
<dbReference type="GO" id="GO:0000981">
    <property type="term" value="F:DNA-binding transcription factor activity, RNA polymerase II-specific"/>
    <property type="evidence" value="ECO:0007669"/>
    <property type="project" value="InterPro"/>
</dbReference>
<sequence length="706" mass="78848">MSSPETNQAKKRKRQRPVISCTECHRRKQKCDRQQPCGNCTLRSASHLCRYESKPSRPRRTSDSASPANLGETVLTSADVGGSFGYVSNRTCSAAEVLEKLDLQEGIWRPESMLDVPDQHAELHAYHRLLTTIPPRPYTMLLVKVFFAECNWIYGVVHAGSFHRLLDEWYQCCTSDNPPVPAHGGSGNGEKRRQLSQFPSLLLQVLAVALQMLPREHFEQMSQLDILGKPDFKGLSTTYSNAACELATLLARSQTTLPRAQQWFLRASWLKSEGRAVESWHALGQAIREAQELGLHREQPRGFGAGTPEDFPSLWRREIEKWVWVNLYIWDRFMGMILGRPTLIDDRHCTVTPPLDCNVPNDLTRGPPVPRGPLDPPGQSTQRLFDYRLAHIVNEIDDLQLESAKTPSRDLAGVERLQAKIYATMECYPPALAVTDRDASHDAANPFLRAQAELLKCDTYSLLVALHRPYIFTREKSRVEIVSAGLMALESQQALFDATREHHHTLYTLNFFTFDPAVLMAAVIITSPLSLEQDLLDQAMVHIRSGQKRMEVLGRRVKLAEKGAAVLNLLINRAERSRTSSQHLRASCNPPGSETPPSTFTHDSVNRHSPSSSASMVSEDPWAARTTSTHWAPVHDVNNGFGPINTGILSTMDLDEILSLPDPSAVTDTGTDTATFDPGTVQFGAGILGDVDSDNFWQNLLHVPFQ</sequence>
<accession>A0A5J5ET26</accession>
<dbReference type="SUPFAM" id="SSF57701">
    <property type="entry name" value="Zn2/Cys6 DNA-binding domain"/>
    <property type="match status" value="1"/>
</dbReference>
<dbReference type="Pfam" id="PF04082">
    <property type="entry name" value="Fungal_trans"/>
    <property type="match status" value="1"/>
</dbReference>
<evidence type="ECO:0000256" key="3">
    <source>
        <dbReference type="ARBA" id="ARBA00023242"/>
    </source>
</evidence>
<dbReference type="Proteomes" id="UP000326924">
    <property type="component" value="Unassembled WGS sequence"/>
</dbReference>
<gene>
    <name evidence="6" type="ORF">FN846DRAFT_780551</name>
</gene>
<evidence type="ECO:0000313" key="6">
    <source>
        <dbReference type="EMBL" id="KAA8902472.1"/>
    </source>
</evidence>
<evidence type="ECO:0000313" key="7">
    <source>
        <dbReference type="Proteomes" id="UP000326924"/>
    </source>
</evidence>
<dbReference type="CDD" id="cd00067">
    <property type="entry name" value="GAL4"/>
    <property type="match status" value="1"/>
</dbReference>
<evidence type="ECO:0000256" key="2">
    <source>
        <dbReference type="ARBA" id="ARBA00022723"/>
    </source>
</evidence>
<dbReference type="EMBL" id="VXIS01000132">
    <property type="protein sequence ID" value="KAA8902472.1"/>
    <property type="molecule type" value="Genomic_DNA"/>
</dbReference>
<evidence type="ECO:0000259" key="5">
    <source>
        <dbReference type="PROSITE" id="PS50048"/>
    </source>
</evidence>
<proteinExistence type="predicted"/>
<keyword evidence="3" id="KW-0539">Nucleus</keyword>
<feature type="domain" description="Zn(2)-C6 fungal-type" evidence="5">
    <location>
        <begin position="20"/>
        <end position="51"/>
    </location>
</feature>
<evidence type="ECO:0000256" key="1">
    <source>
        <dbReference type="ARBA" id="ARBA00004123"/>
    </source>
</evidence>
<dbReference type="AlphaFoldDB" id="A0A5J5ET26"/>
<keyword evidence="2" id="KW-0479">Metal-binding</keyword>
<keyword evidence="7" id="KW-1185">Reference proteome</keyword>
<dbReference type="GO" id="GO:0008270">
    <property type="term" value="F:zinc ion binding"/>
    <property type="evidence" value="ECO:0007669"/>
    <property type="project" value="InterPro"/>
</dbReference>
<dbReference type="Pfam" id="PF00172">
    <property type="entry name" value="Zn_clus"/>
    <property type="match status" value="1"/>
</dbReference>
<comment type="subcellular location">
    <subcellularLocation>
        <location evidence="1">Nucleus</location>
    </subcellularLocation>
</comment>
<dbReference type="GO" id="GO:0006351">
    <property type="term" value="P:DNA-templated transcription"/>
    <property type="evidence" value="ECO:0007669"/>
    <property type="project" value="InterPro"/>
</dbReference>
<dbReference type="PANTHER" id="PTHR31001">
    <property type="entry name" value="UNCHARACTERIZED TRANSCRIPTIONAL REGULATORY PROTEIN"/>
    <property type="match status" value="1"/>
</dbReference>
<reference evidence="6 7" key="1">
    <citation type="submission" date="2019-09" db="EMBL/GenBank/DDBJ databases">
        <title>Draft genome of the ectomycorrhizal ascomycete Sphaerosporella brunnea.</title>
        <authorList>
            <consortium name="DOE Joint Genome Institute"/>
            <person name="Benucci G.M."/>
            <person name="Marozzi G."/>
            <person name="Antonielli L."/>
            <person name="Sanchez S."/>
            <person name="Marco P."/>
            <person name="Wang X."/>
            <person name="Falini L.B."/>
            <person name="Barry K."/>
            <person name="Haridas S."/>
            <person name="Lipzen A."/>
            <person name="Labutti K."/>
            <person name="Grigoriev I.V."/>
            <person name="Murat C."/>
            <person name="Martin F."/>
            <person name="Albertini E."/>
            <person name="Donnini D."/>
            <person name="Bonito G."/>
        </authorList>
    </citation>
    <scope>NUCLEOTIDE SEQUENCE [LARGE SCALE GENOMIC DNA]</scope>
    <source>
        <strain evidence="6 7">Sb_GMNB300</strain>
    </source>
</reference>